<reference evidence="2" key="1">
    <citation type="submission" date="2013-11" db="EMBL/GenBank/DDBJ databases">
        <title>The Genome Sequence of Phytophthora parasitica CJ05E6.</title>
        <authorList>
            <consortium name="The Broad Institute Genomics Platform"/>
            <person name="Russ C."/>
            <person name="Tyler B."/>
            <person name="Panabieres F."/>
            <person name="Shan W."/>
            <person name="Tripathy S."/>
            <person name="Grunwald N."/>
            <person name="Machado M."/>
            <person name="Johnson C.S."/>
            <person name="Arredondo F."/>
            <person name="Hong C."/>
            <person name="Coffey M."/>
            <person name="Young S.K."/>
            <person name="Zeng Q."/>
            <person name="Gargeya S."/>
            <person name="Fitzgerald M."/>
            <person name="Abouelleil A."/>
            <person name="Alvarado L."/>
            <person name="Chapman S.B."/>
            <person name="Gainer-Dewar J."/>
            <person name="Goldberg J."/>
            <person name="Griggs A."/>
            <person name="Gujja S."/>
            <person name="Hansen M."/>
            <person name="Howarth C."/>
            <person name="Imamovic A."/>
            <person name="Ireland A."/>
            <person name="Larimer J."/>
            <person name="McCowan C."/>
            <person name="Murphy C."/>
            <person name="Pearson M."/>
            <person name="Poon T.W."/>
            <person name="Priest M."/>
            <person name="Roberts A."/>
            <person name="Saif S."/>
            <person name="Shea T."/>
            <person name="Sykes S."/>
            <person name="Wortman J."/>
            <person name="Nusbaum C."/>
            <person name="Birren B."/>
        </authorList>
    </citation>
    <scope>NUCLEOTIDE SEQUENCE [LARGE SCALE GENOMIC DNA]</scope>
    <source>
        <strain evidence="2">CJ05E6</strain>
    </source>
</reference>
<protein>
    <submittedName>
        <fullName evidence="2">Uncharacterized protein</fullName>
    </submittedName>
</protein>
<dbReference type="Proteomes" id="UP000053864">
    <property type="component" value="Unassembled WGS sequence"/>
</dbReference>
<name>W2HUK1_PHYNI</name>
<proteinExistence type="predicted"/>
<dbReference type="AlphaFoldDB" id="W2HUK1"/>
<feature type="compositionally biased region" description="Basic and acidic residues" evidence="1">
    <location>
        <begin position="50"/>
        <end position="74"/>
    </location>
</feature>
<evidence type="ECO:0000256" key="1">
    <source>
        <dbReference type="SAM" id="MobiDB-lite"/>
    </source>
</evidence>
<accession>W2HUK1</accession>
<gene>
    <name evidence="2" type="ORF">L916_21183</name>
</gene>
<evidence type="ECO:0000313" key="2">
    <source>
        <dbReference type="EMBL" id="ETL24887.1"/>
    </source>
</evidence>
<organism evidence="2">
    <name type="scientific">Phytophthora nicotianae</name>
    <name type="common">Potato buckeye rot agent</name>
    <name type="synonym">Phytophthora parasitica</name>
    <dbReference type="NCBI Taxonomy" id="4792"/>
    <lineage>
        <taxon>Eukaryota</taxon>
        <taxon>Sar</taxon>
        <taxon>Stramenopiles</taxon>
        <taxon>Oomycota</taxon>
        <taxon>Peronosporomycetes</taxon>
        <taxon>Peronosporales</taxon>
        <taxon>Peronosporaceae</taxon>
        <taxon>Phytophthora</taxon>
    </lineage>
</organism>
<sequence length="88" mass="10124">MAKKEKTPKDHQDSNRKSSRTSSRRPGDAVSWRQRHPRRQQTVALLRPSSRRDDPGDEGAKLSKEPPHIRTAAREHTCIEQLHIYFGG</sequence>
<feature type="compositionally biased region" description="Basic and acidic residues" evidence="1">
    <location>
        <begin position="1"/>
        <end position="16"/>
    </location>
</feature>
<feature type="region of interest" description="Disordered" evidence="1">
    <location>
        <begin position="1"/>
        <end position="74"/>
    </location>
</feature>
<dbReference type="EMBL" id="KI676640">
    <property type="protein sequence ID" value="ETL24887.1"/>
    <property type="molecule type" value="Genomic_DNA"/>
</dbReference>